<sequence length="987" mass="112537">MSENEDNYHDTILDLEAKLKKNVDLILKLGNSLQGMFMLGPKPLSVYDQQLKHGLGYPNPYTLKQAISECPKLYVATRAGDIEIPLNVRDSEETLEDAFKSQQKMNEKMNDPIAVANKQNCWTIDYKQLNALYKEFVPQKELSAEQTYFSSSSIPSVKILETKTMPSESPLINELYNIKVGFEKLSLLIQQNSKRASIFYTSKAEIEINDFCQDQVKPILNELQVYLDAFQNLFQRDIKEMKDAFEQNDVYLDEIERQNDLLKDQLLEASLKHDIELCVLLNHECVDKTLNDELEQVKKKSLEIQEGLKARIKILEKDVQRCEKQSVDFELKLQHEKEKHKWDSSKNKNSKPLDYSWISRMEKLENENVSLDFKVQSLIKERDDVKMEYKKLFDSIKKTRSQTQMEMDELIAHVSEKTYAYGAIRAENQNLLSTISELKARMKNSENGKSVNTKFDKTNGSQSFLCVTPLNKNAFQKQTVVSKTKENHVESKPVTLQTSPHKQIGANQNTNVIRPGMYRVVTTQESQTNKTKSVLSSTGMNATSSVRRPLSRDSHVKNIVLDVSKNAAKKEEVYVRKNKQTDNTFANVDSNKENVIDVDVANASKAKTLLCVSCMQNVLIPCHDKCVAKHKLNVRSNARRTFSTTSRIPKSSETTFVAPKTRFSEKETQSKTLDTTSVVFKSKIDVESASNAKDKVSSASKIKKRNLRDKPLSPFIINKIRTSRIWQKWFESQPNVIWTPVNTKPQVHTNPSSAKPLVVQIVLWVVDSGCSKHMTGDRSLLRNFIEKFMGTVRFGNDNFAAITGYGDYIYGNITICHVYYVEGLGHNLFSVGLCDGDLEVAFRFNTCYVRNLEGDDLLTGRRDSNLYTISISDMVASSPVCLMSKSTSTKSWLWHRRLSHLNFGTINDLTRLDLVDGLPKFKYGKDHLCSACERGKSKKASHPPKLVPNDHSKLKLLYMDLCGPMRVASINGKKYILVIVDEFSRYT</sequence>
<evidence type="ECO:0000256" key="2">
    <source>
        <dbReference type="SAM" id="Coils"/>
    </source>
</evidence>
<evidence type="ECO:0000313" key="6">
    <source>
        <dbReference type="EMBL" id="GJT49504.1"/>
    </source>
</evidence>
<dbReference type="InterPro" id="IPR025724">
    <property type="entry name" value="GAG-pre-integrase_dom"/>
</dbReference>
<organism evidence="6 7">
    <name type="scientific">Tanacetum coccineum</name>
    <dbReference type="NCBI Taxonomy" id="301880"/>
    <lineage>
        <taxon>Eukaryota</taxon>
        <taxon>Viridiplantae</taxon>
        <taxon>Streptophyta</taxon>
        <taxon>Embryophyta</taxon>
        <taxon>Tracheophyta</taxon>
        <taxon>Spermatophyta</taxon>
        <taxon>Magnoliopsida</taxon>
        <taxon>eudicotyledons</taxon>
        <taxon>Gunneridae</taxon>
        <taxon>Pentapetalae</taxon>
        <taxon>asterids</taxon>
        <taxon>campanulids</taxon>
        <taxon>Asterales</taxon>
        <taxon>Asteraceae</taxon>
        <taxon>Asteroideae</taxon>
        <taxon>Anthemideae</taxon>
        <taxon>Anthemidinae</taxon>
        <taxon>Tanacetum</taxon>
    </lineage>
</organism>
<keyword evidence="7" id="KW-1185">Reference proteome</keyword>
<evidence type="ECO:0000256" key="1">
    <source>
        <dbReference type="ARBA" id="ARBA00022670"/>
    </source>
</evidence>
<dbReference type="InterPro" id="IPR039537">
    <property type="entry name" value="Retrotran_Ty1/copia-like"/>
</dbReference>
<dbReference type="Pfam" id="PF22936">
    <property type="entry name" value="Pol_BBD"/>
    <property type="match status" value="1"/>
</dbReference>
<accession>A0ABQ5EF19</accession>
<dbReference type="InterPro" id="IPR054722">
    <property type="entry name" value="PolX-like_BBD"/>
</dbReference>
<feature type="region of interest" description="Disordered" evidence="3">
    <location>
        <begin position="523"/>
        <end position="550"/>
    </location>
</feature>
<protein>
    <submittedName>
        <fullName evidence="6">Integrase, catalytic region, zinc finger, CCHC-type containing protein</fullName>
    </submittedName>
</protein>
<keyword evidence="1" id="KW-0378">Hydrolase</keyword>
<dbReference type="PANTHER" id="PTHR42648:SF18">
    <property type="entry name" value="RETROTRANSPOSON, UNCLASSIFIED-LIKE PROTEIN"/>
    <property type="match status" value="1"/>
</dbReference>
<gene>
    <name evidence="6" type="ORF">Tco_0975661</name>
</gene>
<reference evidence="6" key="1">
    <citation type="journal article" date="2022" name="Int. J. Mol. Sci.">
        <title>Draft Genome of Tanacetum Coccineum: Genomic Comparison of Closely Related Tanacetum-Family Plants.</title>
        <authorList>
            <person name="Yamashiro T."/>
            <person name="Shiraishi A."/>
            <person name="Nakayama K."/>
            <person name="Satake H."/>
        </authorList>
    </citation>
    <scope>NUCLEOTIDE SEQUENCE</scope>
</reference>
<evidence type="ECO:0000259" key="5">
    <source>
        <dbReference type="Pfam" id="PF22936"/>
    </source>
</evidence>
<comment type="caution">
    <text evidence="6">The sequence shown here is derived from an EMBL/GenBank/DDBJ whole genome shotgun (WGS) entry which is preliminary data.</text>
</comment>
<feature type="domain" description="GAG-pre-integrase" evidence="4">
    <location>
        <begin position="865"/>
        <end position="937"/>
    </location>
</feature>
<dbReference type="PANTHER" id="PTHR42648">
    <property type="entry name" value="TRANSPOSASE, PUTATIVE-RELATED"/>
    <property type="match status" value="1"/>
</dbReference>
<feature type="coiled-coil region" evidence="2">
    <location>
        <begin position="305"/>
        <end position="332"/>
    </location>
</feature>
<evidence type="ECO:0000313" key="7">
    <source>
        <dbReference type="Proteomes" id="UP001151760"/>
    </source>
</evidence>
<keyword evidence="1" id="KW-0645">Protease</keyword>
<dbReference type="EMBL" id="BQNB010016244">
    <property type="protein sequence ID" value="GJT49504.1"/>
    <property type="molecule type" value="Genomic_DNA"/>
</dbReference>
<dbReference type="Proteomes" id="UP001151760">
    <property type="component" value="Unassembled WGS sequence"/>
</dbReference>
<feature type="compositionally biased region" description="Polar residues" evidence="3">
    <location>
        <begin position="523"/>
        <end position="546"/>
    </location>
</feature>
<proteinExistence type="predicted"/>
<reference evidence="6" key="2">
    <citation type="submission" date="2022-01" db="EMBL/GenBank/DDBJ databases">
        <authorList>
            <person name="Yamashiro T."/>
            <person name="Shiraishi A."/>
            <person name="Satake H."/>
            <person name="Nakayama K."/>
        </authorList>
    </citation>
    <scope>NUCLEOTIDE SEQUENCE</scope>
</reference>
<dbReference type="Pfam" id="PF13976">
    <property type="entry name" value="gag_pre-integrs"/>
    <property type="match status" value="1"/>
</dbReference>
<feature type="domain" description="Retrovirus-related Pol polyprotein from transposon TNT 1-94-like beta-barrel" evidence="5">
    <location>
        <begin position="764"/>
        <end position="834"/>
    </location>
</feature>
<evidence type="ECO:0000256" key="3">
    <source>
        <dbReference type="SAM" id="MobiDB-lite"/>
    </source>
</evidence>
<evidence type="ECO:0000259" key="4">
    <source>
        <dbReference type="Pfam" id="PF13976"/>
    </source>
</evidence>
<name>A0ABQ5EF19_9ASTR</name>
<keyword evidence="2" id="KW-0175">Coiled coil</keyword>